<dbReference type="EMBL" id="CP000473">
    <property type="protein sequence ID" value="ABJ81240.1"/>
    <property type="molecule type" value="Genomic_DNA"/>
</dbReference>
<protein>
    <recommendedName>
        <fullName evidence="2">Type VI secretion protein, VC_A0114 family</fullName>
    </recommendedName>
</protein>
<accession>Q02CH6</accession>
<dbReference type="PANTHER" id="PTHR35566:SF1">
    <property type="entry name" value="TYPE VI SECRETION SYSTEM BASEPLATE COMPONENT TSSK1"/>
    <property type="match status" value="1"/>
</dbReference>
<evidence type="ECO:0008006" key="2">
    <source>
        <dbReference type="Google" id="ProtNLM"/>
    </source>
</evidence>
<dbReference type="OrthoDB" id="9775333at2"/>
<dbReference type="InterPro" id="IPR010263">
    <property type="entry name" value="T6SS_TssK"/>
</dbReference>
<name>Q02CH6_SOLUE</name>
<organism evidence="1">
    <name type="scientific">Solibacter usitatus (strain Ellin6076)</name>
    <dbReference type="NCBI Taxonomy" id="234267"/>
    <lineage>
        <taxon>Bacteria</taxon>
        <taxon>Pseudomonadati</taxon>
        <taxon>Acidobacteriota</taxon>
        <taxon>Terriglobia</taxon>
        <taxon>Bryobacterales</taxon>
        <taxon>Solibacteraceae</taxon>
        <taxon>Candidatus Solibacter</taxon>
    </lineage>
</organism>
<dbReference type="PANTHER" id="PTHR35566">
    <property type="entry name" value="BLR3599 PROTEIN"/>
    <property type="match status" value="1"/>
</dbReference>
<sequence length="451" mass="49869">MKRLQPVIWTKGTFLSPQHLQMQDRFLESVLRFHLDSLSFRPWGFRTLQISREALDAGSLGISSASGIFPDGLLFDIPGSDSAPPPKLLAECFEPDQTTLDVYLSVPQYRERGLNVATAARQGSARYRAEVELFRDENTGLSEKPVQIARKNLRLITEGESLDGFASLRVARVRRTEAGTFQADPRFVPPLLDFHSSDYLAGIARQLVEILTARSGAIAGLRRQKNQSLADFTAADIANFWLLYTVNTAFPLFRHLFETRGGHPEELFSAMLSLAGSLTTFSAKVHPRDLPAYDHDNLGGCFAELDEKLRLLLDTVVASNVVSLPLKLLKPSIYATSLDHDKYLVNTKMYLAIGAETSQAEIVGKTPNLVKICSASHIEHLVRQALPGVPLTYVPQPPGAIPVKLNFQYFALTQTGAAWESIQRSRNFAAYIPGDLPNPQAELIIVLPQSS</sequence>
<proteinExistence type="predicted"/>
<dbReference type="HOGENOM" id="CLU_031690_3_1_0"/>
<dbReference type="STRING" id="234267.Acid_0227"/>
<gene>
    <name evidence="1" type="ordered locus">Acid_0227</name>
</gene>
<dbReference type="eggNOG" id="COG3522">
    <property type="taxonomic scope" value="Bacteria"/>
</dbReference>
<dbReference type="InParanoid" id="Q02CH6"/>
<dbReference type="Pfam" id="PF05936">
    <property type="entry name" value="T6SS_VasE"/>
    <property type="match status" value="1"/>
</dbReference>
<reference evidence="1" key="1">
    <citation type="submission" date="2006-10" db="EMBL/GenBank/DDBJ databases">
        <title>Complete sequence of Solibacter usitatus Ellin6076.</title>
        <authorList>
            <consortium name="US DOE Joint Genome Institute"/>
            <person name="Copeland A."/>
            <person name="Lucas S."/>
            <person name="Lapidus A."/>
            <person name="Barry K."/>
            <person name="Detter J.C."/>
            <person name="Glavina del Rio T."/>
            <person name="Hammon N."/>
            <person name="Israni S."/>
            <person name="Dalin E."/>
            <person name="Tice H."/>
            <person name="Pitluck S."/>
            <person name="Thompson L.S."/>
            <person name="Brettin T."/>
            <person name="Bruce D."/>
            <person name="Han C."/>
            <person name="Tapia R."/>
            <person name="Gilna P."/>
            <person name="Schmutz J."/>
            <person name="Larimer F."/>
            <person name="Land M."/>
            <person name="Hauser L."/>
            <person name="Kyrpides N."/>
            <person name="Mikhailova N."/>
            <person name="Janssen P.H."/>
            <person name="Kuske C.R."/>
            <person name="Richardson P."/>
        </authorList>
    </citation>
    <scope>NUCLEOTIDE SEQUENCE</scope>
    <source>
        <strain evidence="1">Ellin6076</strain>
    </source>
</reference>
<dbReference type="AlphaFoldDB" id="Q02CH6"/>
<dbReference type="KEGG" id="sus:Acid_0227"/>
<dbReference type="NCBIfam" id="TIGR03353">
    <property type="entry name" value="VI_chp_4"/>
    <property type="match status" value="1"/>
</dbReference>
<evidence type="ECO:0000313" key="1">
    <source>
        <dbReference type="EMBL" id="ABJ81240.1"/>
    </source>
</evidence>